<dbReference type="EMBL" id="NGJX01000006">
    <property type="protein sequence ID" value="RSU01829.1"/>
    <property type="molecule type" value="Genomic_DNA"/>
</dbReference>
<reference evidence="1 2" key="1">
    <citation type="submission" date="2017-05" db="EMBL/GenBank/DDBJ databases">
        <title>Vagococcus spp. assemblies.</title>
        <authorList>
            <person name="Gulvik C.A."/>
        </authorList>
    </citation>
    <scope>NUCLEOTIDE SEQUENCE [LARGE SCALE GENOMIC DNA]</scope>
    <source>
        <strain evidence="1 2">NCFB 2497</strain>
    </source>
</reference>
<dbReference type="OrthoDB" id="2224218at2"/>
<evidence type="ECO:0000313" key="2">
    <source>
        <dbReference type="Proteomes" id="UP000288197"/>
    </source>
</evidence>
<dbReference type="Gene3D" id="3.30.1830.10">
    <property type="entry name" value="YehR-like"/>
    <property type="match status" value="1"/>
</dbReference>
<evidence type="ECO:0008006" key="3">
    <source>
        <dbReference type="Google" id="ProtNLM"/>
    </source>
</evidence>
<dbReference type="AlphaFoldDB" id="A0A369AWB4"/>
<dbReference type="InterPro" id="IPR009736">
    <property type="entry name" value="DUF1307"/>
</dbReference>
<proteinExistence type="predicted"/>
<accession>A0A369AWB4</accession>
<dbReference type="Proteomes" id="UP000288197">
    <property type="component" value="Unassembled WGS sequence"/>
</dbReference>
<dbReference type="GeneID" id="63146498"/>
<protein>
    <recommendedName>
        <fullName evidence="3">DUF1307 domain-containing protein</fullName>
    </recommendedName>
</protein>
<comment type="caution">
    <text evidence="1">The sequence shown here is derived from an EMBL/GenBank/DDBJ whole genome shotgun (WGS) entry which is preliminary data.</text>
</comment>
<dbReference type="RefSeq" id="WP_114289703.1">
    <property type="nucleotide sequence ID" value="NZ_CP122523.1"/>
</dbReference>
<sequence>MKKIWKLLLVVGVVLFIGGCSKETTTSFESDVEPGIHSELTYFHKGDKVIKQTAHNTVTYKDADVEDPKLLEEFYAPAIEQYKGIKGIEHEVKFSDTEMVETLTIDYENLDFEAIKNVDGIMVDGNAKNGVSLKASQKLLESQGFSKK</sequence>
<keyword evidence="2" id="KW-1185">Reference proteome</keyword>
<organism evidence="1 2">
    <name type="scientific">Vagococcus fluvialis</name>
    <dbReference type="NCBI Taxonomy" id="2738"/>
    <lineage>
        <taxon>Bacteria</taxon>
        <taxon>Bacillati</taxon>
        <taxon>Bacillota</taxon>
        <taxon>Bacilli</taxon>
        <taxon>Lactobacillales</taxon>
        <taxon>Enterococcaceae</taxon>
        <taxon>Vagococcus</taxon>
    </lineage>
</organism>
<dbReference type="InterPro" id="IPR036699">
    <property type="entry name" value="YehR-like_sf"/>
</dbReference>
<dbReference type="PROSITE" id="PS51257">
    <property type="entry name" value="PROKAR_LIPOPROTEIN"/>
    <property type="match status" value="1"/>
</dbReference>
<evidence type="ECO:0000313" key="1">
    <source>
        <dbReference type="EMBL" id="RSU01829.1"/>
    </source>
</evidence>
<name>A0A369AWB4_9ENTE</name>
<dbReference type="PIRSF" id="PIRSF006187">
    <property type="entry name" value="DUF1307"/>
    <property type="match status" value="1"/>
</dbReference>
<dbReference type="Pfam" id="PF06998">
    <property type="entry name" value="DUF1307"/>
    <property type="match status" value="1"/>
</dbReference>
<dbReference type="SUPFAM" id="SSF160704">
    <property type="entry name" value="YehR-like"/>
    <property type="match status" value="1"/>
</dbReference>
<gene>
    <name evidence="1" type="ORF">CBF32_07495</name>
</gene>